<reference evidence="2" key="1">
    <citation type="submission" date="2020-09" db="EMBL/GenBank/DDBJ databases">
        <title>Genome-Enabled Discovery of Anthraquinone Biosynthesis in Senna tora.</title>
        <authorList>
            <person name="Kang S.-H."/>
            <person name="Pandey R.P."/>
            <person name="Lee C.-M."/>
            <person name="Sim J.-S."/>
            <person name="Jeong J.-T."/>
            <person name="Choi B.-S."/>
            <person name="Jung M."/>
            <person name="Ginzburg D."/>
            <person name="Zhao K."/>
            <person name="Won S.Y."/>
            <person name="Oh T.-J."/>
            <person name="Yu Y."/>
            <person name="Kim N.-H."/>
            <person name="Lee O.R."/>
            <person name="Lee T.-H."/>
            <person name="Bashyal P."/>
            <person name="Kim T.-S."/>
            <person name="Lee W.-H."/>
            <person name="Kawkins C."/>
            <person name="Kim C.-K."/>
            <person name="Kim J.S."/>
            <person name="Ahn B.O."/>
            <person name="Rhee S.Y."/>
            <person name="Sohng J.K."/>
        </authorList>
    </citation>
    <scope>NUCLEOTIDE SEQUENCE</scope>
    <source>
        <tissue evidence="2">Leaf</tissue>
    </source>
</reference>
<dbReference type="EMBL" id="JAAIUW010000012">
    <property type="protein sequence ID" value="KAF7805873.1"/>
    <property type="molecule type" value="Genomic_DNA"/>
</dbReference>
<evidence type="ECO:0000256" key="1">
    <source>
        <dbReference type="SAM" id="MobiDB-lite"/>
    </source>
</evidence>
<feature type="compositionally biased region" description="Basic and acidic residues" evidence="1">
    <location>
        <begin position="22"/>
        <end position="35"/>
    </location>
</feature>
<accession>A0A834SNF2</accession>
<protein>
    <submittedName>
        <fullName evidence="2">Uncharacterized protein</fullName>
    </submittedName>
</protein>
<feature type="region of interest" description="Disordered" evidence="1">
    <location>
        <begin position="1"/>
        <end position="41"/>
    </location>
</feature>
<sequence length="59" mass="6660">MRGVEECGSSLGRNVVRSMRKRDKEGESEGGESRPRVFKVKSPWRRTETHMEAGAVLVL</sequence>
<dbReference type="AlphaFoldDB" id="A0A834SNF2"/>
<evidence type="ECO:0000313" key="3">
    <source>
        <dbReference type="Proteomes" id="UP000634136"/>
    </source>
</evidence>
<keyword evidence="3" id="KW-1185">Reference proteome</keyword>
<evidence type="ECO:0000313" key="2">
    <source>
        <dbReference type="EMBL" id="KAF7805873.1"/>
    </source>
</evidence>
<dbReference type="Proteomes" id="UP000634136">
    <property type="component" value="Unassembled WGS sequence"/>
</dbReference>
<comment type="caution">
    <text evidence="2">The sequence shown here is derived from an EMBL/GenBank/DDBJ whole genome shotgun (WGS) entry which is preliminary data.</text>
</comment>
<proteinExistence type="predicted"/>
<name>A0A834SNF2_9FABA</name>
<gene>
    <name evidence="2" type="ORF">G2W53_038034</name>
</gene>
<organism evidence="2 3">
    <name type="scientific">Senna tora</name>
    <dbReference type="NCBI Taxonomy" id="362788"/>
    <lineage>
        <taxon>Eukaryota</taxon>
        <taxon>Viridiplantae</taxon>
        <taxon>Streptophyta</taxon>
        <taxon>Embryophyta</taxon>
        <taxon>Tracheophyta</taxon>
        <taxon>Spermatophyta</taxon>
        <taxon>Magnoliopsida</taxon>
        <taxon>eudicotyledons</taxon>
        <taxon>Gunneridae</taxon>
        <taxon>Pentapetalae</taxon>
        <taxon>rosids</taxon>
        <taxon>fabids</taxon>
        <taxon>Fabales</taxon>
        <taxon>Fabaceae</taxon>
        <taxon>Caesalpinioideae</taxon>
        <taxon>Cassia clade</taxon>
        <taxon>Senna</taxon>
    </lineage>
</organism>